<evidence type="ECO:0000256" key="4">
    <source>
        <dbReference type="ARBA" id="ARBA00023125"/>
    </source>
</evidence>
<evidence type="ECO:0000256" key="6">
    <source>
        <dbReference type="ARBA" id="ARBA00046337"/>
    </source>
</evidence>
<evidence type="ECO:0000313" key="11">
    <source>
        <dbReference type="Proteomes" id="UP000067523"/>
    </source>
</evidence>
<evidence type="ECO:0000259" key="9">
    <source>
        <dbReference type="PROSITE" id="PS50995"/>
    </source>
</evidence>
<dbReference type="GO" id="GO:0003700">
    <property type="term" value="F:DNA-binding transcription factor activity"/>
    <property type="evidence" value="ECO:0007669"/>
    <property type="project" value="InterPro"/>
</dbReference>
<comment type="subcellular location">
    <subcellularLocation>
        <location evidence="1">Cytoplasm</location>
    </subcellularLocation>
</comment>
<comment type="similarity">
    <text evidence="6">Belongs to the SarZ family.</text>
</comment>
<keyword evidence="2" id="KW-0963">Cytoplasm</keyword>
<dbReference type="PANTHER" id="PTHR42756:SF1">
    <property type="entry name" value="TRANSCRIPTIONAL REPRESSOR OF EMRAB OPERON"/>
    <property type="match status" value="1"/>
</dbReference>
<organism evidence="10 11">
    <name type="scientific">Enterococcus rotai</name>
    <dbReference type="NCBI Taxonomy" id="118060"/>
    <lineage>
        <taxon>Bacteria</taxon>
        <taxon>Bacillati</taxon>
        <taxon>Bacillota</taxon>
        <taxon>Bacilli</taxon>
        <taxon>Lactobacillales</taxon>
        <taxon>Enterococcaceae</taxon>
        <taxon>Enterococcus</taxon>
    </lineage>
</organism>
<reference evidence="11" key="1">
    <citation type="submission" date="2015-12" db="EMBL/GenBank/DDBJ databases">
        <authorList>
            <person name="Lauer A."/>
            <person name="Humrighouse B."/>
            <person name="Loparev V."/>
            <person name="Shewmaker P.L."/>
            <person name="Whitney A.M."/>
            <person name="McLaughlin R.W."/>
        </authorList>
    </citation>
    <scope>NUCLEOTIDE SEQUENCE [LARGE SCALE GENOMIC DNA]</scope>
    <source>
        <strain evidence="11">LMG 26678</strain>
    </source>
</reference>
<keyword evidence="11" id="KW-1185">Reference proteome</keyword>
<dbReference type="RefSeq" id="WP_208927894.1">
    <property type="nucleotide sequence ID" value="NZ_CP013655.1"/>
</dbReference>
<accession>A0A0U2WXD8</accession>
<dbReference type="Gene3D" id="1.10.10.10">
    <property type="entry name" value="Winged helix-like DNA-binding domain superfamily/Winged helix DNA-binding domain"/>
    <property type="match status" value="1"/>
</dbReference>
<evidence type="ECO:0000256" key="7">
    <source>
        <dbReference type="ARBA" id="ARBA00047188"/>
    </source>
</evidence>
<evidence type="ECO:0000256" key="2">
    <source>
        <dbReference type="ARBA" id="ARBA00022490"/>
    </source>
</evidence>
<keyword evidence="3" id="KW-0805">Transcription regulation</keyword>
<keyword evidence="4" id="KW-0238">DNA-binding</keyword>
<evidence type="ECO:0000256" key="1">
    <source>
        <dbReference type="ARBA" id="ARBA00004496"/>
    </source>
</evidence>
<feature type="domain" description="HTH marR-type" evidence="9">
    <location>
        <begin position="9"/>
        <end position="148"/>
    </location>
</feature>
<name>A0A0U2WXD8_9ENTE</name>
<dbReference type="PRINTS" id="PR00598">
    <property type="entry name" value="HTHMARR"/>
</dbReference>
<dbReference type="GO" id="GO:0003677">
    <property type="term" value="F:DNA binding"/>
    <property type="evidence" value="ECO:0007669"/>
    <property type="project" value="UniProtKB-KW"/>
</dbReference>
<dbReference type="AlphaFoldDB" id="A0A0U2WXD8"/>
<dbReference type="InterPro" id="IPR000835">
    <property type="entry name" value="HTH_MarR-typ"/>
</dbReference>
<dbReference type="InterPro" id="IPR036388">
    <property type="entry name" value="WH-like_DNA-bd_sf"/>
</dbReference>
<dbReference type="STRING" id="118060.ATZ35_14600"/>
<evidence type="ECO:0000256" key="8">
    <source>
        <dbReference type="ARBA" id="ARBA00047207"/>
    </source>
</evidence>
<dbReference type="EMBL" id="CP013655">
    <property type="protein sequence ID" value="ALS38329.1"/>
    <property type="molecule type" value="Genomic_DNA"/>
</dbReference>
<dbReference type="SUPFAM" id="SSF46785">
    <property type="entry name" value="Winged helix' DNA-binding domain"/>
    <property type="match status" value="1"/>
</dbReference>
<dbReference type="Proteomes" id="UP000067523">
    <property type="component" value="Chromosome"/>
</dbReference>
<dbReference type="PROSITE" id="PS50995">
    <property type="entry name" value="HTH_MARR_2"/>
    <property type="match status" value="1"/>
</dbReference>
<evidence type="ECO:0000256" key="5">
    <source>
        <dbReference type="ARBA" id="ARBA00023163"/>
    </source>
</evidence>
<proteinExistence type="inferred from homology"/>
<evidence type="ECO:0000256" key="3">
    <source>
        <dbReference type="ARBA" id="ARBA00023015"/>
    </source>
</evidence>
<dbReference type="SMART" id="SM00347">
    <property type="entry name" value="HTH_MARR"/>
    <property type="match status" value="1"/>
</dbReference>
<keyword evidence="5" id="KW-0804">Transcription</keyword>
<dbReference type="Pfam" id="PF22381">
    <property type="entry name" value="Staph_reg_Sar_Rot"/>
    <property type="match status" value="1"/>
</dbReference>
<dbReference type="GO" id="GO:0005737">
    <property type="term" value="C:cytoplasm"/>
    <property type="evidence" value="ECO:0007669"/>
    <property type="project" value="UniProtKB-SubCell"/>
</dbReference>
<dbReference type="PANTHER" id="PTHR42756">
    <property type="entry name" value="TRANSCRIPTIONAL REGULATOR, MARR"/>
    <property type="match status" value="1"/>
</dbReference>
<evidence type="ECO:0000313" key="10">
    <source>
        <dbReference type="EMBL" id="ALS38329.1"/>
    </source>
</evidence>
<gene>
    <name evidence="10" type="ORF">ATZ35_14600</name>
</gene>
<sequence>MDKKSRRLEEQLCFSLQSVSKQFNRMYAKALKPFNLTYPQYLVLLVLWEYSDQRISDIGEKLELDTGTLTPMLKRMEKNGYLNRDRLPDDERIVIISLTEKAIQLETEIYDQVEGCLTQLDFSETDYFSLIKQINALSKQVNDITQLK</sequence>
<protein>
    <recommendedName>
        <fullName evidence="7">HTH-type transcriptional regulator SarZ</fullName>
    </recommendedName>
    <alternativeName>
        <fullName evidence="8">Staphylococcal accessory regulator Z</fullName>
    </alternativeName>
</protein>
<dbReference type="KEGG" id="erx:ATZ35_14600"/>
<dbReference type="FunFam" id="1.10.10.10:FF:000163">
    <property type="entry name" value="MarR family transcriptional regulator"/>
    <property type="match status" value="1"/>
</dbReference>
<dbReference type="InterPro" id="IPR055166">
    <property type="entry name" value="Transc_reg_Sar_Rot_HTH"/>
</dbReference>
<dbReference type="InterPro" id="IPR036390">
    <property type="entry name" value="WH_DNA-bd_sf"/>
</dbReference>